<protein>
    <recommendedName>
        <fullName evidence="2">Beta-lactamase-related domain-containing protein</fullName>
    </recommendedName>
</protein>
<dbReference type="PANTHER" id="PTHR46825:SF7">
    <property type="entry name" value="D-ALANYL-D-ALANINE CARBOXYPEPTIDASE"/>
    <property type="match status" value="1"/>
</dbReference>
<feature type="region of interest" description="Disordered" evidence="1">
    <location>
        <begin position="74"/>
        <end position="96"/>
    </location>
</feature>
<feature type="compositionally biased region" description="Low complexity" evidence="1">
    <location>
        <begin position="192"/>
        <end position="221"/>
    </location>
</feature>
<evidence type="ECO:0000256" key="1">
    <source>
        <dbReference type="SAM" id="MobiDB-lite"/>
    </source>
</evidence>
<dbReference type="AlphaFoldDB" id="A0A7W7RQL9"/>
<evidence type="ECO:0000313" key="3">
    <source>
        <dbReference type="EMBL" id="MBB4936355.1"/>
    </source>
</evidence>
<keyword evidence="4" id="KW-1185">Reference proteome</keyword>
<dbReference type="Gene3D" id="3.40.710.10">
    <property type="entry name" value="DD-peptidase/beta-lactamase superfamily"/>
    <property type="match status" value="1"/>
</dbReference>
<proteinExistence type="predicted"/>
<comment type="caution">
    <text evidence="3">The sequence shown here is derived from an EMBL/GenBank/DDBJ whole genome shotgun (WGS) entry which is preliminary data.</text>
</comment>
<feature type="region of interest" description="Disordered" evidence="1">
    <location>
        <begin position="192"/>
        <end position="236"/>
    </location>
</feature>
<dbReference type="Proteomes" id="UP000534286">
    <property type="component" value="Unassembled WGS sequence"/>
</dbReference>
<name>A0A7W7RQL9_9ACTN</name>
<dbReference type="InterPro" id="IPR050491">
    <property type="entry name" value="AmpC-like"/>
</dbReference>
<dbReference type="PANTHER" id="PTHR46825">
    <property type="entry name" value="D-ALANYL-D-ALANINE-CARBOXYPEPTIDASE/ENDOPEPTIDASE AMPH"/>
    <property type="match status" value="1"/>
</dbReference>
<gene>
    <name evidence="3" type="ORF">FHR32_000660</name>
</gene>
<reference evidence="3 4" key="1">
    <citation type="submission" date="2020-08" db="EMBL/GenBank/DDBJ databases">
        <title>Sequencing the genomes of 1000 actinobacteria strains.</title>
        <authorList>
            <person name="Klenk H.-P."/>
        </authorList>
    </citation>
    <scope>NUCLEOTIDE SEQUENCE [LARGE SCALE GENOMIC DNA]</scope>
    <source>
        <strain evidence="3 4">DSM 43023</strain>
    </source>
</reference>
<feature type="domain" description="Beta-lactamase-related" evidence="2">
    <location>
        <begin position="56"/>
        <end position="164"/>
    </location>
</feature>
<organism evidence="3 4">
    <name type="scientific">Streptosporangium album</name>
    <dbReference type="NCBI Taxonomy" id="47479"/>
    <lineage>
        <taxon>Bacteria</taxon>
        <taxon>Bacillati</taxon>
        <taxon>Actinomycetota</taxon>
        <taxon>Actinomycetes</taxon>
        <taxon>Streptosporangiales</taxon>
        <taxon>Streptosporangiaceae</taxon>
        <taxon>Streptosporangium</taxon>
    </lineage>
</organism>
<accession>A0A7W7RQL9</accession>
<evidence type="ECO:0000313" key="4">
    <source>
        <dbReference type="Proteomes" id="UP000534286"/>
    </source>
</evidence>
<dbReference type="EMBL" id="JACHJU010000001">
    <property type="protein sequence ID" value="MBB4936355.1"/>
    <property type="molecule type" value="Genomic_DNA"/>
</dbReference>
<evidence type="ECO:0000259" key="2">
    <source>
        <dbReference type="Pfam" id="PF00144"/>
    </source>
</evidence>
<dbReference type="Pfam" id="PF00144">
    <property type="entry name" value="Beta-lactamase"/>
    <property type="match status" value="1"/>
</dbReference>
<dbReference type="InterPro" id="IPR001466">
    <property type="entry name" value="Beta-lactam-related"/>
</dbReference>
<dbReference type="InterPro" id="IPR012338">
    <property type="entry name" value="Beta-lactam/transpept-like"/>
</dbReference>
<dbReference type="SUPFAM" id="SSF56601">
    <property type="entry name" value="beta-lactamase/transpeptidase-like"/>
    <property type="match status" value="1"/>
</dbReference>
<sequence length="260" mass="28048">MSLRAISDICGVPRLPATWRKAGPTRVSESRVRAVLHGSRTPKGNNLMLTHAELQHALDRAVAEGGVPGILAEARDGHGRWSGSEGVADTATGRERQPQDRFRIGGTTKTFTATVALQLAAEHKVGLDDTVEKWLPGMVSGNGHDGGEITIRRLLNHTSGIFNYTQDLEELRHCDNCAPSNSCRSPCPIRPPSNRAWTGGTPTPTTSSPGWSSSGRPAGRWPMRSRGGSPTRSAWPGRTCRAAMTRRYADHTHGTTRSCT</sequence>